<feature type="region of interest" description="Disordered" evidence="1">
    <location>
        <begin position="1"/>
        <end position="24"/>
    </location>
</feature>
<protein>
    <submittedName>
        <fullName evidence="2">Uncharacterized protein</fullName>
    </submittedName>
</protein>
<evidence type="ECO:0000313" key="2">
    <source>
        <dbReference type="EMBL" id="JAE23406.1"/>
    </source>
</evidence>
<accession>A0A0A9GLH9</accession>
<sequence length="56" mass="5910">MLAAACGSHEPHQSRMECDCDTRTARPTAASNSAQWPALRCSAPQLSATASSPLHE</sequence>
<dbReference type="AlphaFoldDB" id="A0A0A9GLH9"/>
<feature type="compositionally biased region" description="Basic and acidic residues" evidence="1">
    <location>
        <begin position="9"/>
        <end position="24"/>
    </location>
</feature>
<reference evidence="2" key="1">
    <citation type="submission" date="2014-09" db="EMBL/GenBank/DDBJ databases">
        <authorList>
            <person name="Magalhaes I.L.F."/>
            <person name="Oliveira U."/>
            <person name="Santos F.R."/>
            <person name="Vidigal T.H.D.A."/>
            <person name="Brescovit A.D."/>
            <person name="Santos A.J."/>
        </authorList>
    </citation>
    <scope>NUCLEOTIDE SEQUENCE</scope>
    <source>
        <tissue evidence="2">Shoot tissue taken approximately 20 cm above the soil surface</tissue>
    </source>
</reference>
<proteinExistence type="predicted"/>
<organism evidence="2">
    <name type="scientific">Arundo donax</name>
    <name type="common">Giant reed</name>
    <name type="synonym">Donax arundinaceus</name>
    <dbReference type="NCBI Taxonomy" id="35708"/>
    <lineage>
        <taxon>Eukaryota</taxon>
        <taxon>Viridiplantae</taxon>
        <taxon>Streptophyta</taxon>
        <taxon>Embryophyta</taxon>
        <taxon>Tracheophyta</taxon>
        <taxon>Spermatophyta</taxon>
        <taxon>Magnoliopsida</taxon>
        <taxon>Liliopsida</taxon>
        <taxon>Poales</taxon>
        <taxon>Poaceae</taxon>
        <taxon>PACMAD clade</taxon>
        <taxon>Arundinoideae</taxon>
        <taxon>Arundineae</taxon>
        <taxon>Arundo</taxon>
    </lineage>
</organism>
<name>A0A0A9GLH9_ARUDO</name>
<dbReference type="EMBL" id="GBRH01174490">
    <property type="protein sequence ID" value="JAE23406.1"/>
    <property type="molecule type" value="Transcribed_RNA"/>
</dbReference>
<evidence type="ECO:0000256" key="1">
    <source>
        <dbReference type="SAM" id="MobiDB-lite"/>
    </source>
</evidence>
<reference evidence="2" key="2">
    <citation type="journal article" date="2015" name="Data Brief">
        <title>Shoot transcriptome of the giant reed, Arundo donax.</title>
        <authorList>
            <person name="Barrero R.A."/>
            <person name="Guerrero F.D."/>
            <person name="Moolhuijzen P."/>
            <person name="Goolsby J.A."/>
            <person name="Tidwell J."/>
            <person name="Bellgard S.E."/>
            <person name="Bellgard M.I."/>
        </authorList>
    </citation>
    <scope>NUCLEOTIDE SEQUENCE</scope>
    <source>
        <tissue evidence="2">Shoot tissue taken approximately 20 cm above the soil surface</tissue>
    </source>
</reference>